<dbReference type="Pfam" id="PF02780">
    <property type="entry name" value="Transketolase_C"/>
    <property type="match status" value="1"/>
</dbReference>
<evidence type="ECO:0000256" key="8">
    <source>
        <dbReference type="ARBA" id="ARBA00023052"/>
    </source>
</evidence>
<feature type="binding site" evidence="10">
    <location>
        <position position="75"/>
    </location>
    <ligand>
        <name>thiamine diphosphate</name>
        <dbReference type="ChEBI" id="CHEBI:58937"/>
    </ligand>
</feature>
<evidence type="ECO:0000256" key="3">
    <source>
        <dbReference type="ARBA" id="ARBA00011738"/>
    </source>
</evidence>
<comment type="catalytic activity">
    <reaction evidence="10">
        <text>D-glyceraldehyde 3-phosphate + pyruvate + H(+) = 1-deoxy-D-xylulose 5-phosphate + CO2</text>
        <dbReference type="Rhea" id="RHEA:12605"/>
        <dbReference type="ChEBI" id="CHEBI:15361"/>
        <dbReference type="ChEBI" id="CHEBI:15378"/>
        <dbReference type="ChEBI" id="CHEBI:16526"/>
        <dbReference type="ChEBI" id="CHEBI:57792"/>
        <dbReference type="ChEBI" id="CHEBI:59776"/>
        <dbReference type="EC" id="2.2.1.7"/>
    </reaction>
</comment>
<dbReference type="Gene3D" id="3.40.50.970">
    <property type="match status" value="2"/>
</dbReference>
<dbReference type="UniPathway" id="UPA00064">
    <property type="reaction ID" value="UER00091"/>
</dbReference>
<evidence type="ECO:0000256" key="1">
    <source>
        <dbReference type="ARBA" id="ARBA00004980"/>
    </source>
</evidence>
<sequence length="591" mass="64629">MAYKILNKIDSPAQLRELPEEKLAALAGELRKFIIDIVATKEGHLGASLGVVELTIALHYVFNTPNDLLVWDVGHQAYGHKILTGRRESFHTNRQLEGLSGFPRRSESEYDTFGTGHSSTSISAALGMAIASALQGDLERQHIAVIGDASIASGMAFEGLNHAGVTKANLLVILNDNAIGIDPSVGALKQYLTKARVGYKPAQDNIIEALNFKYFGPVDGHDLPGLIKTLEELKKVDGPKFLHVITTKGKGLKKAEEDQVKYHAPGKFVPDTGELLPYDTYGLPLKYQDVFGLTLVELAQKNEKIIGITPAMPTGSSLKYMMEAFPERAFDVGIAEQHAVTLAAGMATRGLSVFCAIYSTFLQRAYDQVIHDVALQNLPVIFCLDRAGLVGEDGATHHGVFDISYLRCIPNMMIAAPANEHDLRNLIYTVQEELPGPIAIRYPRGRGVFPNWQLPFKKMEYGKGEQVRKGSRIAVISIGSIFHNVEKAIDLINKPGKIAHFDAKFVKPLDESLLHDIFHNFAKVITVEDAAVTGGFGTAVLEFAALHSYSATIKCLGIPDEFIEHGSLEELYEIAKIDVESIGKTMTDLLS</sequence>
<accession>A0A5B7X402</accession>
<gene>
    <name evidence="10" type="primary">dxs</name>
    <name evidence="12" type="ORF">FHG64_08505</name>
</gene>
<keyword evidence="7 10" id="KW-0784">Thiamine biosynthesis</keyword>
<dbReference type="GO" id="GO:0016114">
    <property type="term" value="P:terpenoid biosynthetic process"/>
    <property type="evidence" value="ECO:0007669"/>
    <property type="project" value="UniProtKB-UniRule"/>
</dbReference>
<feature type="binding site" evidence="10">
    <location>
        <begin position="116"/>
        <end position="118"/>
    </location>
    <ligand>
        <name>thiamine diphosphate</name>
        <dbReference type="ChEBI" id="CHEBI:58937"/>
    </ligand>
</feature>
<reference evidence="12 13" key="1">
    <citation type="submission" date="2019-06" db="EMBL/GenBank/DDBJ databases">
        <title>Complete genome sequence of Antarcticibacterium flavum KCTC 52984T from an Antarctic marine sediment.</title>
        <authorList>
            <person name="Lee Y.M."/>
            <person name="Shin S.C."/>
        </authorList>
    </citation>
    <scope>NUCLEOTIDE SEQUENCE [LARGE SCALE GENOMIC DNA]</scope>
    <source>
        <strain evidence="12 13">KCTC 52984</strain>
    </source>
</reference>
<dbReference type="InterPro" id="IPR033248">
    <property type="entry name" value="Transketolase_C"/>
</dbReference>
<keyword evidence="6 10" id="KW-0460">Magnesium</keyword>
<dbReference type="CDD" id="cd02007">
    <property type="entry name" value="TPP_DXS"/>
    <property type="match status" value="1"/>
</dbReference>
<comment type="cofactor">
    <cofactor evidence="10">
        <name>Mg(2+)</name>
        <dbReference type="ChEBI" id="CHEBI:18420"/>
    </cofactor>
    <text evidence="10">Binds 1 Mg(2+) ion per subunit.</text>
</comment>
<dbReference type="GO" id="GO:0030976">
    <property type="term" value="F:thiamine pyrophosphate binding"/>
    <property type="evidence" value="ECO:0007669"/>
    <property type="project" value="UniProtKB-UniRule"/>
</dbReference>
<dbReference type="InterPro" id="IPR020826">
    <property type="entry name" value="Transketolase_BS"/>
</dbReference>
<dbReference type="GO" id="GO:0000287">
    <property type="term" value="F:magnesium ion binding"/>
    <property type="evidence" value="ECO:0007669"/>
    <property type="project" value="UniProtKB-UniRule"/>
</dbReference>
<dbReference type="InterPro" id="IPR029061">
    <property type="entry name" value="THDP-binding"/>
</dbReference>
<feature type="binding site" evidence="10">
    <location>
        <position position="148"/>
    </location>
    <ligand>
        <name>Mg(2+)</name>
        <dbReference type="ChEBI" id="CHEBI:18420"/>
    </ligand>
</feature>
<evidence type="ECO:0000256" key="10">
    <source>
        <dbReference type="HAMAP-Rule" id="MF_00315"/>
    </source>
</evidence>
<evidence type="ECO:0000256" key="5">
    <source>
        <dbReference type="ARBA" id="ARBA00022723"/>
    </source>
</evidence>
<feature type="binding site" evidence="10">
    <location>
        <begin position="149"/>
        <end position="150"/>
    </location>
    <ligand>
        <name>thiamine diphosphate</name>
        <dbReference type="ChEBI" id="CHEBI:58937"/>
    </ligand>
</feature>
<dbReference type="GO" id="GO:0019288">
    <property type="term" value="P:isopentenyl diphosphate biosynthetic process, methylerythritol 4-phosphate pathway"/>
    <property type="evidence" value="ECO:0007669"/>
    <property type="project" value="TreeGrafter"/>
</dbReference>
<dbReference type="EC" id="2.2.1.7" evidence="10"/>
<evidence type="ECO:0000256" key="9">
    <source>
        <dbReference type="ARBA" id="ARBA00023229"/>
    </source>
</evidence>
<dbReference type="OrthoDB" id="9803371at2"/>
<keyword evidence="9 10" id="KW-0414">Isoprene biosynthesis</keyword>
<dbReference type="NCBIfam" id="NF003933">
    <property type="entry name" value="PRK05444.2-2"/>
    <property type="match status" value="1"/>
</dbReference>
<dbReference type="FunFam" id="3.40.50.970:FF:000010">
    <property type="entry name" value="1-deoxy-D-xylulose-5-phosphate synthase"/>
    <property type="match status" value="1"/>
</dbReference>
<dbReference type="GO" id="GO:0005829">
    <property type="term" value="C:cytosol"/>
    <property type="evidence" value="ECO:0007669"/>
    <property type="project" value="TreeGrafter"/>
</dbReference>
<evidence type="ECO:0000313" key="12">
    <source>
        <dbReference type="EMBL" id="QCY69428.1"/>
    </source>
</evidence>
<dbReference type="Proteomes" id="UP000309016">
    <property type="component" value="Chromosome"/>
</dbReference>
<dbReference type="FunFam" id="3.40.50.970:FF:000005">
    <property type="entry name" value="1-deoxy-D-xylulose-5-phosphate synthase"/>
    <property type="match status" value="1"/>
</dbReference>
<dbReference type="SUPFAM" id="SSF52922">
    <property type="entry name" value="TK C-terminal domain-like"/>
    <property type="match status" value="1"/>
</dbReference>
<evidence type="ECO:0000256" key="6">
    <source>
        <dbReference type="ARBA" id="ARBA00022842"/>
    </source>
</evidence>
<evidence type="ECO:0000256" key="4">
    <source>
        <dbReference type="ARBA" id="ARBA00022679"/>
    </source>
</evidence>
<dbReference type="EMBL" id="CP040812">
    <property type="protein sequence ID" value="QCY69428.1"/>
    <property type="molecule type" value="Genomic_DNA"/>
</dbReference>
<name>A0A5B7X402_9FLAO</name>
<feature type="domain" description="Transketolase-like pyrimidine-binding" evidence="11">
    <location>
        <begin position="285"/>
        <end position="450"/>
    </location>
</feature>
<dbReference type="RefSeq" id="WP_139065996.1">
    <property type="nucleotide sequence ID" value="NZ_CP040812.1"/>
</dbReference>
<comment type="subunit">
    <text evidence="3 10">Homodimer.</text>
</comment>
<evidence type="ECO:0000259" key="11">
    <source>
        <dbReference type="SMART" id="SM00861"/>
    </source>
</evidence>
<feature type="binding site" evidence="10">
    <location>
        <position position="177"/>
    </location>
    <ligand>
        <name>Mg(2+)</name>
        <dbReference type="ChEBI" id="CHEBI:18420"/>
    </ligand>
</feature>
<dbReference type="InterPro" id="IPR009014">
    <property type="entry name" value="Transketo_C/PFOR_II"/>
</dbReference>
<dbReference type="Pfam" id="PF13292">
    <property type="entry name" value="DXP_synthase_N"/>
    <property type="match status" value="2"/>
</dbReference>
<keyword evidence="8 10" id="KW-0786">Thiamine pyrophosphate</keyword>
<keyword evidence="13" id="KW-1185">Reference proteome</keyword>
<feature type="binding site" evidence="10">
    <location>
        <position position="177"/>
    </location>
    <ligand>
        <name>thiamine diphosphate</name>
        <dbReference type="ChEBI" id="CHEBI:58937"/>
    </ligand>
</feature>
<organism evidence="12 13">
    <name type="scientific">Antarcticibacterium flavum</name>
    <dbReference type="NCBI Taxonomy" id="2058175"/>
    <lineage>
        <taxon>Bacteria</taxon>
        <taxon>Pseudomonadati</taxon>
        <taxon>Bacteroidota</taxon>
        <taxon>Flavobacteriia</taxon>
        <taxon>Flavobacteriales</taxon>
        <taxon>Flavobacteriaceae</taxon>
        <taxon>Antarcticibacterium</taxon>
    </lineage>
</organism>
<dbReference type="PANTHER" id="PTHR43322">
    <property type="entry name" value="1-D-DEOXYXYLULOSE 5-PHOSPHATE SYNTHASE-RELATED"/>
    <property type="match status" value="1"/>
</dbReference>
<dbReference type="SUPFAM" id="SSF52518">
    <property type="entry name" value="Thiamin diphosphate-binding fold (THDP-binding)"/>
    <property type="match status" value="2"/>
</dbReference>
<dbReference type="GO" id="GO:0009228">
    <property type="term" value="P:thiamine biosynthetic process"/>
    <property type="evidence" value="ECO:0007669"/>
    <property type="project" value="UniProtKB-UniRule"/>
</dbReference>
<proteinExistence type="inferred from homology"/>
<comment type="pathway">
    <text evidence="1 10">Metabolic intermediate biosynthesis; 1-deoxy-D-xylulose 5-phosphate biosynthesis; 1-deoxy-D-xylulose 5-phosphate from D-glyceraldehyde 3-phosphate and pyruvate: step 1/1.</text>
</comment>
<protein>
    <recommendedName>
        <fullName evidence="10">1-deoxy-D-xylulose-5-phosphate synthase</fullName>
        <ecNumber evidence="10">2.2.1.7</ecNumber>
    </recommendedName>
    <alternativeName>
        <fullName evidence="10">1-deoxyxylulose-5-phosphate synthase</fullName>
        <shortName evidence="10">DXP synthase</shortName>
        <shortName evidence="10">DXPS</shortName>
    </alternativeName>
</protein>
<dbReference type="Gene3D" id="3.40.50.920">
    <property type="match status" value="1"/>
</dbReference>
<dbReference type="KEGG" id="afla:FHG64_08505"/>
<dbReference type="GO" id="GO:0008661">
    <property type="term" value="F:1-deoxy-D-xylulose-5-phosphate synthase activity"/>
    <property type="evidence" value="ECO:0007669"/>
    <property type="project" value="UniProtKB-UniRule"/>
</dbReference>
<dbReference type="HAMAP" id="MF_00315">
    <property type="entry name" value="DXP_synth"/>
    <property type="match status" value="1"/>
</dbReference>
<comment type="caution">
    <text evidence="10">Lacks conserved residue(s) required for the propagation of feature annotation.</text>
</comment>
<dbReference type="Pfam" id="PF02779">
    <property type="entry name" value="Transket_pyr"/>
    <property type="match status" value="1"/>
</dbReference>
<comment type="function">
    <text evidence="10">Catalyzes the acyloin condensation reaction between C atoms 2 and 3 of pyruvate and glyceraldehyde 3-phosphate to yield 1-deoxy-D-xylulose-5-phosphate (DXP).</text>
</comment>
<comment type="similarity">
    <text evidence="2 10">Belongs to the transketolase family. DXPS subfamily.</text>
</comment>
<evidence type="ECO:0000256" key="7">
    <source>
        <dbReference type="ARBA" id="ARBA00022977"/>
    </source>
</evidence>
<comment type="cofactor">
    <cofactor evidence="10">
        <name>thiamine diphosphate</name>
        <dbReference type="ChEBI" id="CHEBI:58937"/>
    </cofactor>
    <text evidence="10">Binds 1 thiamine pyrophosphate per subunit.</text>
</comment>
<keyword evidence="5 10" id="KW-0479">Metal-binding</keyword>
<feature type="binding site" evidence="10">
    <location>
        <position position="336"/>
    </location>
    <ligand>
        <name>thiamine diphosphate</name>
        <dbReference type="ChEBI" id="CHEBI:58937"/>
    </ligand>
</feature>
<evidence type="ECO:0000256" key="2">
    <source>
        <dbReference type="ARBA" id="ARBA00011081"/>
    </source>
</evidence>
<dbReference type="AlphaFoldDB" id="A0A5B7X402"/>
<dbReference type="SMART" id="SM00861">
    <property type="entry name" value="Transket_pyr"/>
    <property type="match status" value="1"/>
</dbReference>
<dbReference type="PANTHER" id="PTHR43322:SF5">
    <property type="entry name" value="1-DEOXY-D-XYLULOSE-5-PHOSPHATE SYNTHASE, CHLOROPLASTIC"/>
    <property type="match status" value="1"/>
</dbReference>
<keyword evidence="4 10" id="KW-0808">Transferase</keyword>
<dbReference type="CDD" id="cd07033">
    <property type="entry name" value="TPP_PYR_DXS_TK_like"/>
    <property type="match status" value="1"/>
</dbReference>
<dbReference type="PROSITE" id="PS00802">
    <property type="entry name" value="TRANSKETOLASE_2"/>
    <property type="match status" value="1"/>
</dbReference>
<dbReference type="InterPro" id="IPR005477">
    <property type="entry name" value="Dxylulose-5-P_synthase"/>
</dbReference>
<dbReference type="InterPro" id="IPR005475">
    <property type="entry name" value="Transketolase-like_Pyr-bd"/>
</dbReference>
<evidence type="ECO:0000313" key="13">
    <source>
        <dbReference type="Proteomes" id="UP000309016"/>
    </source>
</evidence>